<reference evidence="1 2" key="1">
    <citation type="submission" date="2018-01" db="EMBL/GenBank/DDBJ databases">
        <title>The draft genome sequence of Cohaesibacter sp. H1304.</title>
        <authorList>
            <person name="Wang N.-N."/>
            <person name="Du Z.-J."/>
        </authorList>
    </citation>
    <scope>NUCLEOTIDE SEQUENCE [LARGE SCALE GENOMIC DNA]</scope>
    <source>
        <strain evidence="1 2">H1304</strain>
    </source>
</reference>
<dbReference type="Proteomes" id="UP000234881">
    <property type="component" value="Unassembled WGS sequence"/>
</dbReference>
<evidence type="ECO:0000313" key="2">
    <source>
        <dbReference type="Proteomes" id="UP000234881"/>
    </source>
</evidence>
<dbReference type="OrthoDB" id="9815326at2"/>
<dbReference type="InterPro" id="IPR011227">
    <property type="entry name" value="UCP029730"/>
</dbReference>
<accession>A0A2N5XXL7</accession>
<protein>
    <submittedName>
        <fullName evidence="1">N-formylglutamate amidohydrolase</fullName>
    </submittedName>
</protein>
<dbReference type="InterPro" id="IPR007709">
    <property type="entry name" value="N-FG_amidohydro"/>
</dbReference>
<dbReference type="PIRSF" id="PIRSF029730">
    <property type="entry name" value="UCP029730"/>
    <property type="match status" value="1"/>
</dbReference>
<dbReference type="EMBL" id="PKUQ01000001">
    <property type="protein sequence ID" value="PLW79240.1"/>
    <property type="molecule type" value="Genomic_DNA"/>
</dbReference>
<dbReference type="Pfam" id="PF05013">
    <property type="entry name" value="FGase"/>
    <property type="match status" value="1"/>
</dbReference>
<gene>
    <name evidence="1" type="ORF">C0081_00480</name>
</gene>
<keyword evidence="1" id="KW-0378">Hydrolase</keyword>
<organism evidence="1 2">
    <name type="scientific">Cohaesibacter celericrescens</name>
    <dbReference type="NCBI Taxonomy" id="2067669"/>
    <lineage>
        <taxon>Bacteria</taxon>
        <taxon>Pseudomonadati</taxon>
        <taxon>Pseudomonadota</taxon>
        <taxon>Alphaproteobacteria</taxon>
        <taxon>Hyphomicrobiales</taxon>
        <taxon>Cohaesibacteraceae</taxon>
    </lineage>
</organism>
<dbReference type="AlphaFoldDB" id="A0A2N5XXL7"/>
<comment type="caution">
    <text evidence="1">The sequence shown here is derived from an EMBL/GenBank/DDBJ whole genome shotgun (WGS) entry which is preliminary data.</text>
</comment>
<dbReference type="SUPFAM" id="SSF53187">
    <property type="entry name" value="Zn-dependent exopeptidases"/>
    <property type="match status" value="1"/>
</dbReference>
<keyword evidence="2" id="KW-1185">Reference proteome</keyword>
<dbReference type="Gene3D" id="3.40.630.40">
    <property type="entry name" value="Zn-dependent exopeptidases"/>
    <property type="match status" value="1"/>
</dbReference>
<evidence type="ECO:0000313" key="1">
    <source>
        <dbReference type="EMBL" id="PLW79240.1"/>
    </source>
</evidence>
<sequence>MSRLLQVGDPAPAKIINPEGTSPILLVCEHAGQGIPAALGDLGLTQDQRDAHIGWDIGAAAVTHLLSERLNATAILQHYSRLVIDCNRPPEAVDSVPEVSDGIKIPGNIALPNRRQRVEEIFEPFHAQVSGLLDSGRFSVAISVHSFTPVMQNVPRPWDIGFLYRKDADTPSRLAAYMQKTFPWMTIGHNQPYQVTGVSDWFVPVHGEARGLKHSLIEIRNDHISTEDGQAKWADILGDSLQHFLTEAST</sequence>
<name>A0A2N5XXL7_9HYPH</name>
<proteinExistence type="predicted"/>
<dbReference type="GO" id="GO:0016787">
    <property type="term" value="F:hydrolase activity"/>
    <property type="evidence" value="ECO:0007669"/>
    <property type="project" value="UniProtKB-KW"/>
</dbReference>